<accession>A0A7U9DKP1</accession>
<proteinExistence type="predicted"/>
<name>A0A7U9DKP1_STRLI</name>
<evidence type="ECO:0000313" key="1">
    <source>
        <dbReference type="EMBL" id="EOY45719.1"/>
    </source>
</evidence>
<organism evidence="1 2">
    <name type="scientific">Streptomyces lividans 1326</name>
    <dbReference type="NCBI Taxonomy" id="1200984"/>
    <lineage>
        <taxon>Bacteria</taxon>
        <taxon>Bacillati</taxon>
        <taxon>Actinomycetota</taxon>
        <taxon>Actinomycetes</taxon>
        <taxon>Kitasatosporales</taxon>
        <taxon>Streptomycetaceae</taxon>
        <taxon>Streptomyces</taxon>
    </lineage>
</organism>
<gene>
    <name evidence="1" type="ORF">SLI_1002</name>
</gene>
<reference evidence="2" key="1">
    <citation type="journal article" date="2013" name="Genome Biol. Evol.">
        <title>The genome sequence of Streptomyces lividans 66 reveals a novel tRNA-dependent peptide biosynthetic system within a metal-related genomic island.</title>
        <authorList>
            <person name="Cruz-Morales P."/>
            <person name="Vijgenboom E."/>
            <person name="Iruegas-Bocardo F."/>
            <person name="Girard G."/>
            <person name="Yanez-Guerra L.A."/>
            <person name="Ramos-Aboites H.E."/>
            <person name="Pernodet J.L."/>
            <person name="Anne J."/>
            <person name="van Wezel G.P."/>
            <person name="Barona-Gomez F."/>
        </authorList>
    </citation>
    <scope>NUCLEOTIDE SEQUENCE [LARGE SCALE GENOMIC DNA]</scope>
    <source>
        <strain evidence="2">1326</strain>
    </source>
</reference>
<evidence type="ECO:0000313" key="2">
    <source>
        <dbReference type="Proteomes" id="UP000014062"/>
    </source>
</evidence>
<dbReference type="EMBL" id="CM001889">
    <property type="protein sequence ID" value="EOY45719.1"/>
    <property type="molecule type" value="Genomic_DNA"/>
</dbReference>
<protein>
    <submittedName>
        <fullName evidence="1">Relaxase/mobilization nuclease</fullName>
    </submittedName>
</protein>
<dbReference type="Proteomes" id="UP000014062">
    <property type="component" value="Chromosome"/>
</dbReference>
<dbReference type="AlphaFoldDB" id="A0A7U9DKP1"/>
<sequence>MHAHGRTAALGVEREAVMIPRLHRRTHSPRDPLTEALGRPLSPAEGLTEYTVVAHWPGLDYYTPDDEQRTWTSVQWAEHLEDPYLEHPFAASPDDDRRAILHLSIRLHPDDRELTGPEWAETAQRLARAADIEIPGKESGCRWIAVHAQPRRLDLIANLIHLDGAWHAPPTDILRRLAGEARRIEQDLNLIPVRTGPTTRATAHTVPAASAQLASVLTQLTDEQAGPLAAVRGLIEHTAHRVAHQVGTNGADTAHRLELIARRLHAVQQDLNTTAAQLAQPPIAAVAPTTRRLSR</sequence>